<protein>
    <submittedName>
        <fullName evidence="3">Uncharacterized protein DUF397</fullName>
    </submittedName>
</protein>
<feature type="compositionally biased region" description="Basic residues" evidence="1">
    <location>
        <begin position="81"/>
        <end position="90"/>
    </location>
</feature>
<feature type="domain" description="DUF397" evidence="2">
    <location>
        <begin position="13"/>
        <end position="63"/>
    </location>
</feature>
<dbReference type="OrthoDB" id="3432106at2"/>
<feature type="region of interest" description="Disordered" evidence="1">
    <location>
        <begin position="1"/>
        <end position="23"/>
    </location>
</feature>
<evidence type="ECO:0000313" key="3">
    <source>
        <dbReference type="EMBL" id="TQM77693.1"/>
    </source>
</evidence>
<feature type="region of interest" description="Disordered" evidence="1">
    <location>
        <begin position="65"/>
        <end position="90"/>
    </location>
</feature>
<organism evidence="3 4">
    <name type="scientific">Thermopolyspora flexuosa</name>
    <dbReference type="NCBI Taxonomy" id="103836"/>
    <lineage>
        <taxon>Bacteria</taxon>
        <taxon>Bacillati</taxon>
        <taxon>Actinomycetota</taxon>
        <taxon>Actinomycetes</taxon>
        <taxon>Streptosporangiales</taxon>
        <taxon>Streptosporangiaceae</taxon>
        <taxon>Thermopolyspora</taxon>
    </lineage>
</organism>
<dbReference type="RefSeq" id="WP_142261386.1">
    <property type="nucleotide sequence ID" value="NZ_BMPV01000002.1"/>
</dbReference>
<evidence type="ECO:0000259" key="2">
    <source>
        <dbReference type="Pfam" id="PF04149"/>
    </source>
</evidence>
<accession>A0A543J4E9</accession>
<dbReference type="Pfam" id="PF04149">
    <property type="entry name" value="DUF397"/>
    <property type="match status" value="1"/>
</dbReference>
<dbReference type="EMBL" id="VFPQ01000001">
    <property type="protein sequence ID" value="TQM77693.1"/>
    <property type="molecule type" value="Genomic_DNA"/>
</dbReference>
<name>A0A543J4E9_9ACTN</name>
<comment type="caution">
    <text evidence="3">The sequence shown here is derived from an EMBL/GenBank/DDBJ whole genome shotgun (WGS) entry which is preliminary data.</text>
</comment>
<feature type="compositionally biased region" description="Polar residues" evidence="1">
    <location>
        <begin position="10"/>
        <end position="23"/>
    </location>
</feature>
<dbReference type="AlphaFoldDB" id="A0A543J4E9"/>
<keyword evidence="4" id="KW-1185">Reference proteome</keyword>
<reference evidence="3 4" key="1">
    <citation type="submission" date="2019-06" db="EMBL/GenBank/DDBJ databases">
        <title>Sequencing the genomes of 1000 actinobacteria strains.</title>
        <authorList>
            <person name="Klenk H.-P."/>
        </authorList>
    </citation>
    <scope>NUCLEOTIDE SEQUENCE [LARGE SCALE GENOMIC DNA]</scope>
    <source>
        <strain evidence="3 4">DSM 43186</strain>
    </source>
</reference>
<evidence type="ECO:0000256" key="1">
    <source>
        <dbReference type="SAM" id="MobiDB-lite"/>
    </source>
</evidence>
<dbReference type="InterPro" id="IPR007278">
    <property type="entry name" value="DUF397"/>
</dbReference>
<evidence type="ECO:0000313" key="4">
    <source>
        <dbReference type="Proteomes" id="UP000319213"/>
    </source>
</evidence>
<dbReference type="Proteomes" id="UP000319213">
    <property type="component" value="Unassembled WGS sequence"/>
</dbReference>
<sequence>MPQREGRECATSTWRRSSHSNTQGNQCVEVAAFGDRIALRDSKNPDGPVLLFSRTEWKEFIQHLGRSANRSVGHGSGLGRPRLRYPRQPP</sequence>
<proteinExistence type="predicted"/>
<gene>
    <name evidence="3" type="ORF">FHX40_4464</name>
</gene>